<dbReference type="PIRSF" id="PIRSF031032">
    <property type="entry name" value="TMP_97_prd"/>
    <property type="match status" value="1"/>
</dbReference>
<dbReference type="InterPro" id="IPR033118">
    <property type="entry name" value="EXPERA"/>
</dbReference>
<evidence type="ECO:0000256" key="4">
    <source>
        <dbReference type="ARBA" id="ARBA00022692"/>
    </source>
</evidence>
<dbReference type="AlphaFoldDB" id="A0A9Q1CDB3"/>
<keyword evidence="4 9" id="KW-0812">Transmembrane</keyword>
<evidence type="ECO:0000256" key="5">
    <source>
        <dbReference type="ARBA" id="ARBA00022824"/>
    </source>
</evidence>
<keyword evidence="7 9" id="KW-0472">Membrane</keyword>
<evidence type="ECO:0000313" key="12">
    <source>
        <dbReference type="Proteomes" id="UP001152320"/>
    </source>
</evidence>
<dbReference type="InterPro" id="IPR051987">
    <property type="entry name" value="Sigma-2_receptor-like"/>
</dbReference>
<evidence type="ECO:0000256" key="2">
    <source>
        <dbReference type="ARBA" id="ARBA00009096"/>
    </source>
</evidence>
<protein>
    <recommendedName>
        <fullName evidence="3">Sigma intracellular receptor 2</fullName>
    </recommendedName>
    <alternativeName>
        <fullName evidence="8">Transmembrane protein 97</fullName>
    </alternativeName>
</protein>
<name>A0A9Q1CDB3_HOLLE</name>
<evidence type="ECO:0000259" key="10">
    <source>
        <dbReference type="PROSITE" id="PS51751"/>
    </source>
</evidence>
<evidence type="ECO:0000256" key="9">
    <source>
        <dbReference type="PIRNR" id="PIRNR031032"/>
    </source>
</evidence>
<keyword evidence="11" id="KW-0675">Receptor</keyword>
<comment type="caution">
    <text evidence="11">The sequence shown here is derived from an EMBL/GenBank/DDBJ whole genome shotgun (WGS) entry which is preliminary data.</text>
</comment>
<evidence type="ECO:0000256" key="8">
    <source>
        <dbReference type="ARBA" id="ARBA00031073"/>
    </source>
</evidence>
<dbReference type="InterPro" id="IPR016964">
    <property type="entry name" value="Sigma2_recept"/>
</dbReference>
<evidence type="ECO:0000256" key="3">
    <source>
        <dbReference type="ARBA" id="ARBA00018102"/>
    </source>
</evidence>
<feature type="transmembrane region" description="Helical" evidence="9">
    <location>
        <begin position="12"/>
        <end position="33"/>
    </location>
</feature>
<feature type="transmembrane region" description="Helical" evidence="9">
    <location>
        <begin position="99"/>
        <end position="119"/>
    </location>
</feature>
<evidence type="ECO:0000313" key="11">
    <source>
        <dbReference type="EMBL" id="KAJ8042623.1"/>
    </source>
</evidence>
<dbReference type="GO" id="GO:0005789">
    <property type="term" value="C:endoplasmic reticulum membrane"/>
    <property type="evidence" value="ECO:0007669"/>
    <property type="project" value="UniProtKB-SubCell"/>
</dbReference>
<accession>A0A9Q1CDB3</accession>
<feature type="transmembrane region" description="Helical" evidence="9">
    <location>
        <begin position="139"/>
        <end position="160"/>
    </location>
</feature>
<proteinExistence type="inferred from homology"/>
<keyword evidence="12" id="KW-1185">Reference proteome</keyword>
<dbReference type="Proteomes" id="UP001152320">
    <property type="component" value="Chromosome 4"/>
</dbReference>
<feature type="domain" description="EXPERA" evidence="10">
    <location>
        <begin position="9"/>
        <end position="155"/>
    </location>
</feature>
<keyword evidence="5" id="KW-0256">Endoplasmic reticulum</keyword>
<dbReference type="PANTHER" id="PTHR31204">
    <property type="entry name" value="SIGMA INTRACELLULAR RECEPTOR 2"/>
    <property type="match status" value="1"/>
</dbReference>
<evidence type="ECO:0000256" key="1">
    <source>
        <dbReference type="ARBA" id="ARBA00004477"/>
    </source>
</evidence>
<gene>
    <name evidence="11" type="ORF">HOLleu_09422</name>
</gene>
<organism evidence="11 12">
    <name type="scientific">Holothuria leucospilota</name>
    <name type="common">Black long sea cucumber</name>
    <name type="synonym">Mertensiothuria leucospilota</name>
    <dbReference type="NCBI Taxonomy" id="206669"/>
    <lineage>
        <taxon>Eukaryota</taxon>
        <taxon>Metazoa</taxon>
        <taxon>Echinodermata</taxon>
        <taxon>Eleutherozoa</taxon>
        <taxon>Echinozoa</taxon>
        <taxon>Holothuroidea</taxon>
        <taxon>Aspidochirotacea</taxon>
        <taxon>Aspidochirotida</taxon>
        <taxon>Holothuriidae</taxon>
        <taxon>Holothuria</taxon>
    </lineage>
</organism>
<comment type="subcellular location">
    <subcellularLocation>
        <location evidence="1">Endoplasmic reticulum membrane</location>
        <topology evidence="1">Multi-pass membrane protein</topology>
    </subcellularLocation>
</comment>
<dbReference type="PROSITE" id="PS51751">
    <property type="entry name" value="EXPERA"/>
    <property type="match status" value="1"/>
</dbReference>
<sequence>MAYGKLRFLEWLFFIYFATHIPATLFINSQALLPLSIYPQSAIEAVDWYSLTYKDAMVRNGPAWYKSSILIELLIQLPFFFVASYAFYKGGQRWIRIPVIIYSSHVTTTVYYMLAEWYFGDFGQDREFPGPESISERSIVSMFYLPYFIIPLIMLIFMLVSKDFKPLPVSDGKSKYP</sequence>
<feature type="transmembrane region" description="Helical" evidence="9">
    <location>
        <begin position="63"/>
        <end position="87"/>
    </location>
</feature>
<dbReference type="PANTHER" id="PTHR31204:SF1">
    <property type="entry name" value="SIGMA INTRACELLULAR RECEPTOR 2"/>
    <property type="match status" value="1"/>
</dbReference>
<comment type="similarity">
    <text evidence="2">Belongs to the TMEM97/sigma-2 receptor family.</text>
</comment>
<keyword evidence="6 9" id="KW-1133">Transmembrane helix</keyword>
<dbReference type="Pfam" id="PF05241">
    <property type="entry name" value="EBP"/>
    <property type="match status" value="1"/>
</dbReference>
<dbReference type="EMBL" id="JAIZAY010000004">
    <property type="protein sequence ID" value="KAJ8042623.1"/>
    <property type="molecule type" value="Genomic_DNA"/>
</dbReference>
<evidence type="ECO:0000256" key="6">
    <source>
        <dbReference type="ARBA" id="ARBA00022989"/>
    </source>
</evidence>
<evidence type="ECO:0000256" key="7">
    <source>
        <dbReference type="ARBA" id="ARBA00023136"/>
    </source>
</evidence>
<reference evidence="11" key="1">
    <citation type="submission" date="2021-10" db="EMBL/GenBank/DDBJ databases">
        <title>Tropical sea cucumber genome reveals ecological adaptation and Cuvierian tubules defense mechanism.</title>
        <authorList>
            <person name="Chen T."/>
        </authorList>
    </citation>
    <scope>NUCLEOTIDE SEQUENCE</scope>
    <source>
        <strain evidence="11">Nanhai2018</strain>
        <tissue evidence="11">Muscle</tissue>
    </source>
</reference>
<dbReference type="OrthoDB" id="433124at2759"/>